<feature type="compositionally biased region" description="Polar residues" evidence="1">
    <location>
        <begin position="229"/>
        <end position="238"/>
    </location>
</feature>
<feature type="compositionally biased region" description="Basic and acidic residues" evidence="1">
    <location>
        <begin position="242"/>
        <end position="255"/>
    </location>
</feature>
<dbReference type="GO" id="GO:0031930">
    <property type="term" value="P:mitochondria-nucleus signaling pathway"/>
    <property type="evidence" value="ECO:0007669"/>
    <property type="project" value="TreeGrafter"/>
</dbReference>
<dbReference type="InParanoid" id="A0A162NH17"/>
<name>A0A162NH17_PHYB8</name>
<keyword evidence="4" id="KW-1185">Reference proteome</keyword>
<dbReference type="Pfam" id="PF08550">
    <property type="entry name" value="GATA_AreA"/>
    <property type="match status" value="1"/>
</dbReference>
<dbReference type="InterPro" id="IPR013860">
    <property type="entry name" value="AreA_GATA"/>
</dbReference>
<dbReference type="EMBL" id="KV440991">
    <property type="protein sequence ID" value="OAD69534.1"/>
    <property type="molecule type" value="Genomic_DNA"/>
</dbReference>
<feature type="domain" description="Nitrogen regulatory protein areA GATA-like" evidence="2">
    <location>
        <begin position="30"/>
        <end position="56"/>
    </location>
</feature>
<sequence length="255" mass="28921">MLDLLPPLLALSVQTLNTMREVEADDLRTMWTLFTKCKGQLEHGQRLENMAWRLWHHESTLTKRTDIACIERPTDPIQRQSPIDHFLSCLATPSMTTTEPNAVQFQKCRSSPPIPTPAISPNATPWSDSDPVNVVPIEVLSVPDSYDSPILNSQTKDKHTEDTPENDTTFAKTQPTLAPRQSLLSILFHKPPSDSANTDITNQQPAQLFMYMPRNISESVQQDPALEDIQNSPNIKRSSSNRHQDSEWRESFHGW</sequence>
<dbReference type="PANTHER" id="PTHR28014">
    <property type="entry name" value="NEGATIVE REGULATOR OF RAS-CAMP PATHWAY"/>
    <property type="match status" value="1"/>
</dbReference>
<protein>
    <recommendedName>
        <fullName evidence="2">Nitrogen regulatory protein areA GATA-like domain-containing protein</fullName>
    </recommendedName>
</protein>
<evidence type="ECO:0000259" key="2">
    <source>
        <dbReference type="Pfam" id="PF08550"/>
    </source>
</evidence>
<dbReference type="VEuPathDB" id="FungiDB:PHYBLDRAFT_78339"/>
<dbReference type="Proteomes" id="UP000077315">
    <property type="component" value="Unassembled WGS sequence"/>
</dbReference>
<gene>
    <name evidence="3" type="ORF">PHYBLDRAFT_78339</name>
</gene>
<dbReference type="GeneID" id="29004264"/>
<proteinExistence type="predicted"/>
<feature type="compositionally biased region" description="Polar residues" evidence="1">
    <location>
        <begin position="166"/>
        <end position="176"/>
    </location>
</feature>
<evidence type="ECO:0000313" key="4">
    <source>
        <dbReference type="Proteomes" id="UP000077315"/>
    </source>
</evidence>
<dbReference type="RefSeq" id="XP_018287574.1">
    <property type="nucleotide sequence ID" value="XM_018443359.1"/>
</dbReference>
<dbReference type="GO" id="GO:0000122">
    <property type="term" value="P:negative regulation of transcription by RNA polymerase II"/>
    <property type="evidence" value="ECO:0007669"/>
    <property type="project" value="TreeGrafter"/>
</dbReference>
<reference evidence="4" key="1">
    <citation type="submission" date="2015-06" db="EMBL/GenBank/DDBJ databases">
        <title>Expansion of signal transduction pathways in fungi by whole-genome duplication.</title>
        <authorList>
            <consortium name="DOE Joint Genome Institute"/>
            <person name="Corrochano L.M."/>
            <person name="Kuo A."/>
            <person name="Marcet-Houben M."/>
            <person name="Polaino S."/>
            <person name="Salamov A."/>
            <person name="Villalobos J.M."/>
            <person name="Alvarez M.I."/>
            <person name="Avalos J."/>
            <person name="Benito E.P."/>
            <person name="Benoit I."/>
            <person name="Burger G."/>
            <person name="Camino L.P."/>
            <person name="Canovas D."/>
            <person name="Cerda-Olmedo E."/>
            <person name="Cheng J.-F."/>
            <person name="Dominguez A."/>
            <person name="Elias M."/>
            <person name="Eslava A.P."/>
            <person name="Glaser F."/>
            <person name="Grimwood J."/>
            <person name="Gutierrez G."/>
            <person name="Heitman J."/>
            <person name="Henrissat B."/>
            <person name="Iturriaga E.A."/>
            <person name="Lang B.F."/>
            <person name="Lavin J.L."/>
            <person name="Lee S."/>
            <person name="Li W."/>
            <person name="Lindquist E."/>
            <person name="Lopez-Garcia S."/>
            <person name="Luque E.M."/>
            <person name="Marcos A.T."/>
            <person name="Martin J."/>
            <person name="McCluskey K."/>
            <person name="Medina H.R."/>
            <person name="Miralles-Duran A."/>
            <person name="Miyazaki A."/>
            <person name="Munoz-Torres E."/>
            <person name="Oguiza J.A."/>
            <person name="Ohm R."/>
            <person name="Olmedo M."/>
            <person name="Orejas M."/>
            <person name="Ortiz-Castellanos L."/>
            <person name="Pisabarro A.G."/>
            <person name="Rodriguez-Romero J."/>
            <person name="Ruiz-Herrera J."/>
            <person name="Ruiz-Vazquez R."/>
            <person name="Sanz C."/>
            <person name="Schackwitz W."/>
            <person name="Schmutz J."/>
            <person name="Shahriari M."/>
            <person name="Shelest E."/>
            <person name="Silva-Franco F."/>
            <person name="Soanes D."/>
            <person name="Syed K."/>
            <person name="Tagua V.G."/>
            <person name="Talbot N.J."/>
            <person name="Thon M."/>
            <person name="De vries R.P."/>
            <person name="Wiebenga A."/>
            <person name="Yadav J.S."/>
            <person name="Braun E.L."/>
            <person name="Baker S."/>
            <person name="Garre V."/>
            <person name="Horwitz B."/>
            <person name="Torres-Martinez S."/>
            <person name="Idnurm A."/>
            <person name="Herrera-Estrella A."/>
            <person name="Gabaldon T."/>
            <person name="Grigoriev I.V."/>
        </authorList>
    </citation>
    <scope>NUCLEOTIDE SEQUENCE [LARGE SCALE GENOMIC DNA]</scope>
    <source>
        <strain evidence="4">NRRL 1555(-)</strain>
    </source>
</reference>
<dbReference type="InterPro" id="IPR053043">
    <property type="entry name" value="Ras-cAMP_regulatory"/>
</dbReference>
<organism evidence="3 4">
    <name type="scientific">Phycomyces blakesleeanus (strain ATCC 8743b / DSM 1359 / FGSC 10004 / NBRC 33097 / NRRL 1555)</name>
    <dbReference type="NCBI Taxonomy" id="763407"/>
    <lineage>
        <taxon>Eukaryota</taxon>
        <taxon>Fungi</taxon>
        <taxon>Fungi incertae sedis</taxon>
        <taxon>Mucoromycota</taxon>
        <taxon>Mucoromycotina</taxon>
        <taxon>Mucoromycetes</taxon>
        <taxon>Mucorales</taxon>
        <taxon>Phycomycetaceae</taxon>
        <taxon>Phycomyces</taxon>
    </lineage>
</organism>
<evidence type="ECO:0000256" key="1">
    <source>
        <dbReference type="SAM" id="MobiDB-lite"/>
    </source>
</evidence>
<dbReference type="OrthoDB" id="515401at2759"/>
<evidence type="ECO:0000313" key="3">
    <source>
        <dbReference type="EMBL" id="OAD69534.1"/>
    </source>
</evidence>
<feature type="region of interest" description="Disordered" evidence="1">
    <location>
        <begin position="145"/>
        <end position="176"/>
    </location>
</feature>
<feature type="region of interest" description="Disordered" evidence="1">
    <location>
        <begin position="220"/>
        <end position="255"/>
    </location>
</feature>
<dbReference type="GO" id="GO:0006808">
    <property type="term" value="P:regulation of nitrogen utilization"/>
    <property type="evidence" value="ECO:0007669"/>
    <property type="project" value="TreeGrafter"/>
</dbReference>
<accession>A0A162NH17</accession>
<dbReference type="GO" id="GO:0005737">
    <property type="term" value="C:cytoplasm"/>
    <property type="evidence" value="ECO:0007669"/>
    <property type="project" value="TreeGrafter"/>
</dbReference>
<dbReference type="PANTHER" id="PTHR28014:SF1">
    <property type="entry name" value="NEGATIVE REGULATOR OF RAS-CAMP PATHWAY"/>
    <property type="match status" value="1"/>
</dbReference>
<dbReference type="STRING" id="763407.A0A162NH17"/>
<dbReference type="AlphaFoldDB" id="A0A162NH17"/>